<evidence type="ECO:0000256" key="11">
    <source>
        <dbReference type="ARBA" id="ARBA00023136"/>
    </source>
</evidence>
<evidence type="ECO:0000313" key="16">
    <source>
        <dbReference type="EMBL" id="KAK3000964.1"/>
    </source>
</evidence>
<keyword evidence="8" id="KW-0418">Kinase</keyword>
<evidence type="ECO:0000256" key="12">
    <source>
        <dbReference type="ARBA" id="ARBA00023180"/>
    </source>
</evidence>
<sequence length="249" mass="27628">MPNGSLEKFVYEGSSLTDCQLGWEKLSQIAIGIARGLEYLHRGCNTRILHLDIKPHNILLDEDFSPKISDFGLAKLCPRKESVVSMLNARGTVGYIAPEELFGGFSHKSDVYSYGMMVLEMVGGTNKIKPEVDHSSEMYFPDWIYNHLESGGRILGTGNDEEFKYNVGNNAIRVLQVKSNHVFSQVGSLKMALTTFLAVFLLSRLALLHSAEDGKPSCSVLLLPKAWPRSLPILYIVVLLLIYDADCAS</sequence>
<evidence type="ECO:0000256" key="9">
    <source>
        <dbReference type="ARBA" id="ARBA00022840"/>
    </source>
</evidence>
<dbReference type="InterPro" id="IPR011009">
    <property type="entry name" value="Kinase-like_dom_sf"/>
</dbReference>
<keyword evidence="12" id="KW-0325">Glycoprotein</keyword>
<accession>A0AA88V3G8</accession>
<evidence type="ECO:0000256" key="5">
    <source>
        <dbReference type="ARBA" id="ARBA00022692"/>
    </source>
</evidence>
<keyword evidence="11" id="KW-0472">Membrane</keyword>
<keyword evidence="7" id="KW-0547">Nucleotide-binding</keyword>
<keyword evidence="3" id="KW-0723">Serine/threonine-protein kinase</keyword>
<name>A0AA88V3G8_9ASTE</name>
<evidence type="ECO:0000256" key="10">
    <source>
        <dbReference type="ARBA" id="ARBA00022989"/>
    </source>
</evidence>
<protein>
    <recommendedName>
        <fullName evidence="2">non-specific serine/threonine protein kinase</fullName>
        <ecNumber evidence="2">2.7.11.1</ecNumber>
    </recommendedName>
</protein>
<dbReference type="SMART" id="SM00220">
    <property type="entry name" value="S_TKc"/>
    <property type="match status" value="1"/>
</dbReference>
<keyword evidence="10" id="KW-1133">Transmembrane helix</keyword>
<dbReference type="EMBL" id="JAVXUP010002877">
    <property type="protein sequence ID" value="KAK3000964.1"/>
    <property type="molecule type" value="Genomic_DNA"/>
</dbReference>
<dbReference type="EC" id="2.7.11.1" evidence="2"/>
<gene>
    <name evidence="16" type="ORF">RJ639_022031</name>
</gene>
<keyword evidence="4" id="KW-0808">Transferase</keyword>
<dbReference type="Proteomes" id="UP001188597">
    <property type="component" value="Unassembled WGS sequence"/>
</dbReference>
<comment type="catalytic activity">
    <reaction evidence="13">
        <text>L-threonyl-[protein] + ATP = O-phospho-L-threonyl-[protein] + ADP + H(+)</text>
        <dbReference type="Rhea" id="RHEA:46608"/>
        <dbReference type="Rhea" id="RHEA-COMP:11060"/>
        <dbReference type="Rhea" id="RHEA-COMP:11605"/>
        <dbReference type="ChEBI" id="CHEBI:15378"/>
        <dbReference type="ChEBI" id="CHEBI:30013"/>
        <dbReference type="ChEBI" id="CHEBI:30616"/>
        <dbReference type="ChEBI" id="CHEBI:61977"/>
        <dbReference type="ChEBI" id="CHEBI:456216"/>
        <dbReference type="EC" id="2.7.11.1"/>
    </reaction>
</comment>
<dbReference type="InterPro" id="IPR000719">
    <property type="entry name" value="Prot_kinase_dom"/>
</dbReference>
<evidence type="ECO:0000256" key="3">
    <source>
        <dbReference type="ARBA" id="ARBA00022527"/>
    </source>
</evidence>
<evidence type="ECO:0000256" key="6">
    <source>
        <dbReference type="ARBA" id="ARBA00022729"/>
    </source>
</evidence>
<reference evidence="16" key="1">
    <citation type="submission" date="2022-12" db="EMBL/GenBank/DDBJ databases">
        <title>Draft genome assemblies for two species of Escallonia (Escalloniales).</title>
        <authorList>
            <person name="Chanderbali A."/>
            <person name="Dervinis C."/>
            <person name="Anghel I."/>
            <person name="Soltis D."/>
            <person name="Soltis P."/>
            <person name="Zapata F."/>
        </authorList>
    </citation>
    <scope>NUCLEOTIDE SEQUENCE</scope>
    <source>
        <strain evidence="16">UCBG64.0493</strain>
        <tissue evidence="16">Leaf</tissue>
    </source>
</reference>
<dbReference type="InterPro" id="IPR008271">
    <property type="entry name" value="Ser/Thr_kinase_AS"/>
</dbReference>
<proteinExistence type="predicted"/>
<dbReference type="Pfam" id="PF00069">
    <property type="entry name" value="Pkinase"/>
    <property type="match status" value="1"/>
</dbReference>
<evidence type="ECO:0000313" key="17">
    <source>
        <dbReference type="Proteomes" id="UP001188597"/>
    </source>
</evidence>
<dbReference type="FunFam" id="1.10.510.10:FF:001023">
    <property type="entry name" value="Os07g0541700 protein"/>
    <property type="match status" value="1"/>
</dbReference>
<dbReference type="SUPFAM" id="SSF56112">
    <property type="entry name" value="Protein kinase-like (PK-like)"/>
    <property type="match status" value="1"/>
</dbReference>
<dbReference type="PANTHER" id="PTHR27009">
    <property type="entry name" value="RUST RESISTANCE KINASE LR10-RELATED"/>
    <property type="match status" value="1"/>
</dbReference>
<comment type="caution">
    <text evidence="16">The sequence shown here is derived from an EMBL/GenBank/DDBJ whole genome shotgun (WGS) entry which is preliminary data.</text>
</comment>
<dbReference type="GO" id="GO:0004674">
    <property type="term" value="F:protein serine/threonine kinase activity"/>
    <property type="evidence" value="ECO:0007669"/>
    <property type="project" value="UniProtKB-KW"/>
</dbReference>
<dbReference type="GO" id="GO:0005524">
    <property type="term" value="F:ATP binding"/>
    <property type="evidence" value="ECO:0007669"/>
    <property type="project" value="UniProtKB-KW"/>
</dbReference>
<dbReference type="InterPro" id="IPR045874">
    <property type="entry name" value="LRK10/LRL21-25-like"/>
</dbReference>
<dbReference type="Gene3D" id="1.10.510.10">
    <property type="entry name" value="Transferase(Phosphotransferase) domain 1"/>
    <property type="match status" value="1"/>
</dbReference>
<evidence type="ECO:0000256" key="8">
    <source>
        <dbReference type="ARBA" id="ARBA00022777"/>
    </source>
</evidence>
<dbReference type="PROSITE" id="PS50011">
    <property type="entry name" value="PROTEIN_KINASE_DOM"/>
    <property type="match status" value="1"/>
</dbReference>
<dbReference type="PROSITE" id="PS00108">
    <property type="entry name" value="PROTEIN_KINASE_ST"/>
    <property type="match status" value="1"/>
</dbReference>
<evidence type="ECO:0000256" key="13">
    <source>
        <dbReference type="ARBA" id="ARBA00047899"/>
    </source>
</evidence>
<evidence type="ECO:0000256" key="7">
    <source>
        <dbReference type="ARBA" id="ARBA00022741"/>
    </source>
</evidence>
<dbReference type="AlphaFoldDB" id="A0AA88V3G8"/>
<evidence type="ECO:0000256" key="1">
    <source>
        <dbReference type="ARBA" id="ARBA00004479"/>
    </source>
</evidence>
<evidence type="ECO:0000256" key="2">
    <source>
        <dbReference type="ARBA" id="ARBA00012513"/>
    </source>
</evidence>
<comment type="subcellular location">
    <subcellularLocation>
        <location evidence="1">Membrane</location>
        <topology evidence="1">Single-pass type I membrane protein</topology>
    </subcellularLocation>
</comment>
<comment type="catalytic activity">
    <reaction evidence="14">
        <text>L-seryl-[protein] + ATP = O-phospho-L-seryl-[protein] + ADP + H(+)</text>
        <dbReference type="Rhea" id="RHEA:17989"/>
        <dbReference type="Rhea" id="RHEA-COMP:9863"/>
        <dbReference type="Rhea" id="RHEA-COMP:11604"/>
        <dbReference type="ChEBI" id="CHEBI:15378"/>
        <dbReference type="ChEBI" id="CHEBI:29999"/>
        <dbReference type="ChEBI" id="CHEBI:30616"/>
        <dbReference type="ChEBI" id="CHEBI:83421"/>
        <dbReference type="ChEBI" id="CHEBI:456216"/>
        <dbReference type="EC" id="2.7.11.1"/>
    </reaction>
</comment>
<organism evidence="16 17">
    <name type="scientific">Escallonia herrerae</name>
    <dbReference type="NCBI Taxonomy" id="1293975"/>
    <lineage>
        <taxon>Eukaryota</taxon>
        <taxon>Viridiplantae</taxon>
        <taxon>Streptophyta</taxon>
        <taxon>Embryophyta</taxon>
        <taxon>Tracheophyta</taxon>
        <taxon>Spermatophyta</taxon>
        <taxon>Magnoliopsida</taxon>
        <taxon>eudicotyledons</taxon>
        <taxon>Gunneridae</taxon>
        <taxon>Pentapetalae</taxon>
        <taxon>asterids</taxon>
        <taxon>campanulids</taxon>
        <taxon>Escalloniales</taxon>
        <taxon>Escalloniaceae</taxon>
        <taxon>Escallonia</taxon>
    </lineage>
</organism>
<dbReference type="GO" id="GO:0016020">
    <property type="term" value="C:membrane"/>
    <property type="evidence" value="ECO:0007669"/>
    <property type="project" value="UniProtKB-SubCell"/>
</dbReference>
<feature type="domain" description="Protein kinase" evidence="15">
    <location>
        <begin position="1"/>
        <end position="249"/>
    </location>
</feature>
<keyword evidence="5" id="KW-0812">Transmembrane</keyword>
<keyword evidence="6" id="KW-0732">Signal</keyword>
<keyword evidence="9" id="KW-0067">ATP-binding</keyword>
<keyword evidence="17" id="KW-1185">Reference proteome</keyword>
<evidence type="ECO:0000259" key="15">
    <source>
        <dbReference type="PROSITE" id="PS50011"/>
    </source>
</evidence>
<evidence type="ECO:0000256" key="14">
    <source>
        <dbReference type="ARBA" id="ARBA00048679"/>
    </source>
</evidence>
<evidence type="ECO:0000256" key="4">
    <source>
        <dbReference type="ARBA" id="ARBA00022679"/>
    </source>
</evidence>